<reference evidence="3 4" key="1">
    <citation type="submission" date="2020-04" db="EMBL/GenBank/DDBJ databases">
        <title>MicrobeNet Type strains.</title>
        <authorList>
            <person name="Nicholson A.C."/>
        </authorList>
    </citation>
    <scope>NUCLEOTIDE SEQUENCE [LARGE SCALE GENOMIC DNA]</scope>
    <source>
        <strain evidence="3 4">DSM 44445</strain>
    </source>
</reference>
<sequence length="205" mass="21914">MRIALSVVGLVVVTAVSACGSAAEQSSEETSQAATAPASTSTRPTLTASRVQPPSQDNEYAKSSGRAKVNFDPCTWIPDEPFTALGLDPSTRERGNDIVAEYTFFTCHVSNRDEELQLDSGNVSLDEVRHKYAGKTQDISINGRNAVLTPNKTASNDCSVDIQTKSGYFGVTVIVSTPGEVKGMKPCDNIVHIAETLEPYIGKDN</sequence>
<dbReference type="Proteomes" id="UP000523447">
    <property type="component" value="Unassembled WGS sequence"/>
</dbReference>
<dbReference type="AlphaFoldDB" id="A0A7X6LWC4"/>
<organism evidence="3 4">
    <name type="scientific">Nocardia veterana</name>
    <dbReference type="NCBI Taxonomy" id="132249"/>
    <lineage>
        <taxon>Bacteria</taxon>
        <taxon>Bacillati</taxon>
        <taxon>Actinomycetota</taxon>
        <taxon>Actinomycetes</taxon>
        <taxon>Mycobacteriales</taxon>
        <taxon>Nocardiaceae</taxon>
        <taxon>Nocardia</taxon>
    </lineage>
</organism>
<dbReference type="Pfam" id="PF12079">
    <property type="entry name" value="DUF3558"/>
    <property type="match status" value="1"/>
</dbReference>
<name>A0A7X6LWC4_9NOCA</name>
<accession>A0A7X6LWC4</accession>
<keyword evidence="4" id="KW-1185">Reference proteome</keyword>
<dbReference type="EMBL" id="JAAXPE010000006">
    <property type="protein sequence ID" value="NKY85815.1"/>
    <property type="molecule type" value="Genomic_DNA"/>
</dbReference>
<feature type="chain" id="PRO_5039128987" evidence="2">
    <location>
        <begin position="19"/>
        <end position="205"/>
    </location>
</feature>
<dbReference type="RefSeq" id="WP_157171591.1">
    <property type="nucleotide sequence ID" value="NZ_CAWPHS010000056.1"/>
</dbReference>
<feature type="compositionally biased region" description="Low complexity" evidence="1">
    <location>
        <begin position="22"/>
        <end position="50"/>
    </location>
</feature>
<evidence type="ECO:0000256" key="2">
    <source>
        <dbReference type="SAM" id="SignalP"/>
    </source>
</evidence>
<feature type="region of interest" description="Disordered" evidence="1">
    <location>
        <begin position="22"/>
        <end position="65"/>
    </location>
</feature>
<keyword evidence="2" id="KW-0732">Signal</keyword>
<comment type="caution">
    <text evidence="3">The sequence shown here is derived from an EMBL/GenBank/DDBJ whole genome shotgun (WGS) entry which is preliminary data.</text>
</comment>
<evidence type="ECO:0000313" key="4">
    <source>
        <dbReference type="Proteomes" id="UP000523447"/>
    </source>
</evidence>
<feature type="signal peptide" evidence="2">
    <location>
        <begin position="1"/>
        <end position="18"/>
    </location>
</feature>
<dbReference type="PROSITE" id="PS51257">
    <property type="entry name" value="PROKAR_LIPOPROTEIN"/>
    <property type="match status" value="1"/>
</dbReference>
<evidence type="ECO:0000313" key="3">
    <source>
        <dbReference type="EMBL" id="NKY85815.1"/>
    </source>
</evidence>
<dbReference type="InterPro" id="IPR024520">
    <property type="entry name" value="DUF3558"/>
</dbReference>
<gene>
    <name evidence="3" type="ORF">HGA07_09285</name>
</gene>
<protein>
    <submittedName>
        <fullName evidence="3">DUF3558 domain-containing protein</fullName>
    </submittedName>
</protein>
<proteinExistence type="predicted"/>
<evidence type="ECO:0000256" key="1">
    <source>
        <dbReference type="SAM" id="MobiDB-lite"/>
    </source>
</evidence>